<reference evidence="7" key="1">
    <citation type="submission" date="2020-08" db="EMBL/GenBank/DDBJ databases">
        <authorList>
            <person name="Cejkova D."/>
            <person name="Kubasova T."/>
            <person name="Jahodarova E."/>
            <person name="Rychlik I."/>
        </authorList>
    </citation>
    <scope>NUCLEOTIDE SEQUENCE</scope>
    <source>
        <strain evidence="7">An559</strain>
    </source>
</reference>
<dbReference type="Gene3D" id="3.40.1010.10">
    <property type="entry name" value="Cobalt-precorrin-4 Transmethylase, Domain 1"/>
    <property type="match status" value="1"/>
</dbReference>
<protein>
    <submittedName>
        <fullName evidence="7">Precorrin-3B C(17)-methyltransferase</fullName>
        <ecNumber evidence="7">2.1.1.131</ecNumber>
    </submittedName>
</protein>
<gene>
    <name evidence="7" type="primary">cobJ</name>
    <name evidence="7" type="ORF">H6A12_03610</name>
</gene>
<sequence>MNTLYVVGLGPGKEEFLTGQARKALEQSQVLCGYTVYVDLVAPLFPEKETYTSPMKKELDRCRWAMETAQSGKDVALVCSGDAGVYGMAGLLLQLSPQYPGVEIEVVAGVTAALSGGAVLGAPLGHDFCVISLSDLLTPWEMIEKRLRCAAWGDFCLCLYNPCSHKRADYLAKACDILLAEGKSPDTVCGWVRNIGRDGQSAQVLSLKELRDAKLDMFTTVFIGSSTTQEISGRMVTPRGYEKKCEW</sequence>
<dbReference type="NCBIfam" id="TIGR01466">
    <property type="entry name" value="cobJ_cbiH"/>
    <property type="match status" value="1"/>
</dbReference>
<accession>A0A939BDI3</accession>
<dbReference type="EMBL" id="JACJKY010000004">
    <property type="protein sequence ID" value="MBM6920245.1"/>
    <property type="molecule type" value="Genomic_DNA"/>
</dbReference>
<evidence type="ECO:0000313" key="7">
    <source>
        <dbReference type="EMBL" id="MBM6920245.1"/>
    </source>
</evidence>
<organism evidence="7 8">
    <name type="scientific">Merdimmobilis hominis</name>
    <dbReference type="NCBI Taxonomy" id="2897707"/>
    <lineage>
        <taxon>Bacteria</taxon>
        <taxon>Bacillati</taxon>
        <taxon>Bacillota</taxon>
        <taxon>Clostridia</taxon>
        <taxon>Eubacteriales</taxon>
        <taxon>Oscillospiraceae</taxon>
        <taxon>Merdimmobilis</taxon>
    </lineage>
</organism>
<dbReference type="PANTHER" id="PTHR47036:SF1">
    <property type="entry name" value="COBALT-FACTOR III C(17)-METHYLTRANSFERASE-RELATED"/>
    <property type="match status" value="1"/>
</dbReference>
<name>A0A939BDI3_9FIRM</name>
<keyword evidence="2" id="KW-0169">Cobalamin biosynthesis</keyword>
<dbReference type="AlphaFoldDB" id="A0A939BDI3"/>
<dbReference type="GO" id="GO:0030789">
    <property type="term" value="F:precorrin-3B C17-methyltransferase activity"/>
    <property type="evidence" value="ECO:0007669"/>
    <property type="project" value="UniProtKB-EC"/>
</dbReference>
<dbReference type="Proteomes" id="UP000774750">
    <property type="component" value="Unassembled WGS sequence"/>
</dbReference>
<keyword evidence="3 7" id="KW-0489">Methyltransferase</keyword>
<feature type="domain" description="Tetrapyrrole methylase" evidence="6">
    <location>
        <begin position="3"/>
        <end position="210"/>
    </location>
</feature>
<dbReference type="Pfam" id="PF00590">
    <property type="entry name" value="TP_methylase"/>
    <property type="match status" value="1"/>
</dbReference>
<keyword evidence="4 7" id="KW-0808">Transferase</keyword>
<keyword evidence="5" id="KW-0949">S-adenosyl-L-methionine</keyword>
<evidence type="ECO:0000256" key="3">
    <source>
        <dbReference type="ARBA" id="ARBA00022603"/>
    </source>
</evidence>
<dbReference type="InterPro" id="IPR000878">
    <property type="entry name" value="4pyrrol_Mease"/>
</dbReference>
<dbReference type="InterPro" id="IPR035996">
    <property type="entry name" value="4pyrrol_Methylase_sf"/>
</dbReference>
<evidence type="ECO:0000256" key="5">
    <source>
        <dbReference type="ARBA" id="ARBA00022691"/>
    </source>
</evidence>
<evidence type="ECO:0000256" key="2">
    <source>
        <dbReference type="ARBA" id="ARBA00022573"/>
    </source>
</evidence>
<reference evidence="7" key="2">
    <citation type="journal article" date="2021" name="Sci. Rep.">
        <title>The distribution of antibiotic resistance genes in chicken gut microbiota commensals.</title>
        <authorList>
            <person name="Juricova H."/>
            <person name="Matiasovicova J."/>
            <person name="Kubasova T."/>
            <person name="Cejkova D."/>
            <person name="Rychlik I."/>
        </authorList>
    </citation>
    <scope>NUCLEOTIDE SEQUENCE</scope>
    <source>
        <strain evidence="7">An559</strain>
    </source>
</reference>
<dbReference type="RefSeq" id="WP_204444847.1">
    <property type="nucleotide sequence ID" value="NZ_JACJKY010000004.1"/>
</dbReference>
<evidence type="ECO:0000259" key="6">
    <source>
        <dbReference type="Pfam" id="PF00590"/>
    </source>
</evidence>
<keyword evidence="8" id="KW-1185">Reference proteome</keyword>
<comment type="caution">
    <text evidence="7">The sequence shown here is derived from an EMBL/GenBank/DDBJ whole genome shotgun (WGS) entry which is preliminary data.</text>
</comment>
<dbReference type="GO" id="GO:0032259">
    <property type="term" value="P:methylation"/>
    <property type="evidence" value="ECO:0007669"/>
    <property type="project" value="UniProtKB-KW"/>
</dbReference>
<evidence type="ECO:0000256" key="1">
    <source>
        <dbReference type="ARBA" id="ARBA00004953"/>
    </source>
</evidence>
<dbReference type="EC" id="2.1.1.131" evidence="7"/>
<dbReference type="GO" id="GO:0009236">
    <property type="term" value="P:cobalamin biosynthetic process"/>
    <property type="evidence" value="ECO:0007669"/>
    <property type="project" value="UniProtKB-KW"/>
</dbReference>
<dbReference type="InterPro" id="IPR051810">
    <property type="entry name" value="Precorrin_MeTrfase"/>
</dbReference>
<dbReference type="Gene3D" id="3.30.950.10">
    <property type="entry name" value="Methyltransferase, Cobalt-precorrin-4 Transmethylase, Domain 2"/>
    <property type="match status" value="1"/>
</dbReference>
<dbReference type="InterPro" id="IPR006363">
    <property type="entry name" value="Cbl_synth_CobJ/CibH_dom"/>
</dbReference>
<evidence type="ECO:0000313" key="8">
    <source>
        <dbReference type="Proteomes" id="UP000774750"/>
    </source>
</evidence>
<dbReference type="CDD" id="cd11646">
    <property type="entry name" value="Precorrin_3B_C17_MT"/>
    <property type="match status" value="1"/>
</dbReference>
<dbReference type="InterPro" id="IPR014777">
    <property type="entry name" value="4pyrrole_Mease_sub1"/>
</dbReference>
<comment type="pathway">
    <text evidence="1">Cofactor biosynthesis; adenosylcobalamin biosynthesis.</text>
</comment>
<dbReference type="SUPFAM" id="SSF53790">
    <property type="entry name" value="Tetrapyrrole methylase"/>
    <property type="match status" value="1"/>
</dbReference>
<dbReference type="InterPro" id="IPR014776">
    <property type="entry name" value="4pyrrole_Mease_sub2"/>
</dbReference>
<dbReference type="PANTHER" id="PTHR47036">
    <property type="entry name" value="COBALT-FACTOR III C(17)-METHYLTRANSFERASE-RELATED"/>
    <property type="match status" value="1"/>
</dbReference>
<evidence type="ECO:0000256" key="4">
    <source>
        <dbReference type="ARBA" id="ARBA00022679"/>
    </source>
</evidence>
<proteinExistence type="predicted"/>